<organism evidence="3 6">
    <name type="scientific">Clostridium botulinum</name>
    <dbReference type="NCBI Taxonomy" id="1491"/>
    <lineage>
        <taxon>Bacteria</taxon>
        <taxon>Bacillati</taxon>
        <taxon>Bacillota</taxon>
        <taxon>Clostridia</taxon>
        <taxon>Eubacteriales</taxon>
        <taxon>Clostridiaceae</taxon>
        <taxon>Clostridium</taxon>
    </lineage>
</organism>
<evidence type="ECO:0000313" key="3">
    <source>
        <dbReference type="EMBL" id="NFF89630.1"/>
    </source>
</evidence>
<feature type="domain" description="YdbS-like PH" evidence="2">
    <location>
        <begin position="60"/>
        <end position="129"/>
    </location>
</feature>
<accession>A0A0L9Y8Y4</accession>
<dbReference type="OrthoDB" id="1932701at2"/>
<feature type="transmembrane region" description="Helical" evidence="1">
    <location>
        <begin position="372"/>
        <end position="396"/>
    </location>
</feature>
<evidence type="ECO:0000313" key="4">
    <source>
        <dbReference type="EMBL" id="NFN36690.1"/>
    </source>
</evidence>
<evidence type="ECO:0000313" key="5">
    <source>
        <dbReference type="Proteomes" id="UP000473681"/>
    </source>
</evidence>
<dbReference type="InterPro" id="IPR005182">
    <property type="entry name" value="YdbS-like_PH"/>
</dbReference>
<feature type="transmembrane region" description="Helical" evidence="1">
    <location>
        <begin position="347"/>
        <end position="366"/>
    </location>
</feature>
<protein>
    <recommendedName>
        <fullName evidence="2">YdbS-like PH domain-containing protein</fullName>
    </recommendedName>
</protein>
<feature type="domain" description="YdbS-like PH" evidence="2">
    <location>
        <begin position="247"/>
        <end position="318"/>
    </location>
</feature>
<evidence type="ECO:0000313" key="6">
    <source>
        <dbReference type="Proteomes" id="UP000476820"/>
    </source>
</evidence>
<dbReference type="Proteomes" id="UP000476820">
    <property type="component" value="Unassembled WGS sequence"/>
</dbReference>
<feature type="transmembrane region" description="Helical" evidence="1">
    <location>
        <begin position="164"/>
        <end position="184"/>
    </location>
</feature>
<dbReference type="Pfam" id="PF03703">
    <property type="entry name" value="bPH_2"/>
    <property type="match status" value="3"/>
</dbReference>
<feature type="transmembrane region" description="Helical" evidence="1">
    <location>
        <begin position="218"/>
        <end position="240"/>
    </location>
</feature>
<comment type="caution">
    <text evidence="3">The sequence shown here is derived from an EMBL/GenBank/DDBJ whole genome shotgun (WGS) entry which is preliminary data.</text>
</comment>
<gene>
    <name evidence="3" type="ORF">FC774_17550</name>
    <name evidence="4" type="ORF">FDB51_16570</name>
</gene>
<keyword evidence="1" id="KW-0812">Transmembrane</keyword>
<feature type="transmembrane region" description="Helical" evidence="1">
    <location>
        <begin position="41"/>
        <end position="60"/>
    </location>
</feature>
<dbReference type="PANTHER" id="PTHR34473">
    <property type="entry name" value="UPF0699 TRANSMEMBRANE PROTEIN YDBS"/>
    <property type="match status" value="1"/>
</dbReference>
<evidence type="ECO:0000256" key="1">
    <source>
        <dbReference type="SAM" id="Phobius"/>
    </source>
</evidence>
<dbReference type="RefSeq" id="WP_053342238.1">
    <property type="nucleotide sequence ID" value="NZ_LFPA01000149.1"/>
</dbReference>
<keyword evidence="1" id="KW-1133">Transmembrane helix</keyword>
<dbReference type="InterPro" id="IPR014529">
    <property type="entry name" value="UCP026631"/>
</dbReference>
<feature type="domain" description="YdbS-like PH" evidence="2">
    <location>
        <begin position="398"/>
        <end position="471"/>
    </location>
</feature>
<evidence type="ECO:0000259" key="2">
    <source>
        <dbReference type="Pfam" id="PF03703"/>
    </source>
</evidence>
<sequence length="475" mass="55521">MKKTEIYRGHWSNIVKNIVSNLYLIFIVLFALIKIKEEFNFIIWISAIGFFIVLYSILLWRSKYFYIEDNMFVYVKGMIEKTKEQIPLKQITTVDLKTTILDRILGSVTLKLNSGNATLNEAEFELVVKKEYALLIQKAVSGQDVDNEETYNNSTELQVRYKDIVIYALTKNKFGWIMILFVIGNKFSRLFDDSIVNNVETYFWSLKDYLLHGSMFDLILKLVFVFAFVYIFSTAISIGIEISKYGNFKITRNEDLFNIRYGTIDLKEYSISLEKIQGLKLKQNLLQQLLNVYRIEGIVIGDNEINSLLFPSLRGSDKDKFIDEFLPEYNITKEIDKAPRKSIFRFIFKRFIVSIVVSLILILLIKQFLPKLYMISCFKVLLPLILGFSQIILGYINYLNNGIAIEENNILLTNGSRIKNTYIIRKFKVQSLQVKQSIFQRYRDICTYKIDIATSSFGETVKIKNMDINKYENIL</sequence>
<dbReference type="EMBL" id="SWVK01000029">
    <property type="protein sequence ID" value="NFN36690.1"/>
    <property type="molecule type" value="Genomic_DNA"/>
</dbReference>
<feature type="transmembrane region" description="Helical" evidence="1">
    <location>
        <begin position="18"/>
        <end position="35"/>
    </location>
</feature>
<keyword evidence="1" id="KW-0472">Membrane</keyword>
<dbReference type="AlphaFoldDB" id="A0A0L9Y8Y4"/>
<dbReference type="PANTHER" id="PTHR34473:SF2">
    <property type="entry name" value="UPF0699 TRANSMEMBRANE PROTEIN YDBT"/>
    <property type="match status" value="1"/>
</dbReference>
<dbReference type="Proteomes" id="UP000473681">
    <property type="component" value="Unassembled WGS sequence"/>
</dbReference>
<proteinExistence type="predicted"/>
<dbReference type="EMBL" id="SWOV01000097">
    <property type="protein sequence ID" value="NFF89630.1"/>
    <property type="molecule type" value="Genomic_DNA"/>
</dbReference>
<reference evidence="5 6" key="1">
    <citation type="submission" date="2019-04" db="EMBL/GenBank/DDBJ databases">
        <title>Genome sequencing of Clostridium botulinum Groups I-IV and Clostridium butyricum.</title>
        <authorList>
            <person name="Brunt J."/>
            <person name="Van Vliet A.H.M."/>
            <person name="Stringer S.C."/>
            <person name="Carter A.T."/>
            <person name="Peck M.W."/>
        </authorList>
    </citation>
    <scope>NUCLEOTIDE SEQUENCE [LARGE SCALE GENOMIC DNA]</scope>
    <source>
        <strain evidence="3 6">1605</strain>
        <strain evidence="4 5">CB-K-33E</strain>
    </source>
</reference>
<dbReference type="PIRSF" id="PIRSF026631">
    <property type="entry name" value="UCP026631"/>
    <property type="match status" value="1"/>
</dbReference>
<name>A0A0L9Y8Y4_CLOBO</name>